<dbReference type="CDD" id="cd00093">
    <property type="entry name" value="HTH_XRE"/>
    <property type="match status" value="1"/>
</dbReference>
<evidence type="ECO:0000313" key="3">
    <source>
        <dbReference type="EMBL" id="CAB4546713.1"/>
    </source>
</evidence>
<evidence type="ECO:0000256" key="1">
    <source>
        <dbReference type="SAM" id="MobiDB-lite"/>
    </source>
</evidence>
<reference evidence="3" key="1">
    <citation type="submission" date="2020-05" db="EMBL/GenBank/DDBJ databases">
        <authorList>
            <person name="Chiriac C."/>
            <person name="Salcher M."/>
            <person name="Ghai R."/>
            <person name="Kavagutti S V."/>
        </authorList>
    </citation>
    <scope>NUCLEOTIDE SEQUENCE</scope>
</reference>
<organism evidence="3">
    <name type="scientific">freshwater metagenome</name>
    <dbReference type="NCBI Taxonomy" id="449393"/>
    <lineage>
        <taxon>unclassified sequences</taxon>
        <taxon>metagenomes</taxon>
        <taxon>ecological metagenomes</taxon>
    </lineage>
</organism>
<dbReference type="Gene3D" id="1.10.260.40">
    <property type="entry name" value="lambda repressor-like DNA-binding domains"/>
    <property type="match status" value="1"/>
</dbReference>
<dbReference type="GO" id="GO:0003677">
    <property type="term" value="F:DNA binding"/>
    <property type="evidence" value="ECO:0007669"/>
    <property type="project" value="InterPro"/>
</dbReference>
<dbReference type="PANTHER" id="PTHR34475:SF1">
    <property type="entry name" value="CYTOSKELETON PROTEIN RODZ"/>
    <property type="match status" value="1"/>
</dbReference>
<feature type="region of interest" description="Disordered" evidence="1">
    <location>
        <begin position="135"/>
        <end position="160"/>
    </location>
</feature>
<accession>A0A6J6C8D0</accession>
<gene>
    <name evidence="3" type="ORF">UFOPK1438_00800</name>
</gene>
<proteinExistence type="predicted"/>
<dbReference type="SUPFAM" id="SSF47413">
    <property type="entry name" value="lambda repressor-like DNA-binding domains"/>
    <property type="match status" value="1"/>
</dbReference>
<protein>
    <submittedName>
        <fullName evidence="3">Unannotated protein</fullName>
    </submittedName>
</protein>
<sequence>MSLGSVISASRNAAGMSIDQLAEVTSVRPGLLREMENDNFVNCGGETYARGHLRNIAVALKVNPETFLSLYIEEQSVEHRKIQDLLTETNVMRPPKEKNNVSWKSLATISLACIVVAGVAQIVISNSKTVTVELMRPTPSPSVSPSESAPSVESASPSANSKPVEVAMTGAIVVEITASRGKSWIFANDATGKTLFSGQIQLGSTRTIASDAIISLRIGNAGALDLTVNGKKMDSLGANGEVVNLSFDENS</sequence>
<dbReference type="InterPro" id="IPR010982">
    <property type="entry name" value="Lambda_DNA-bd_dom_sf"/>
</dbReference>
<dbReference type="InterPro" id="IPR001387">
    <property type="entry name" value="Cro/C1-type_HTH"/>
</dbReference>
<dbReference type="EMBL" id="CAEZSM010000104">
    <property type="protein sequence ID" value="CAB4546713.1"/>
    <property type="molecule type" value="Genomic_DNA"/>
</dbReference>
<dbReference type="InterPro" id="IPR025194">
    <property type="entry name" value="RodZ-like_C"/>
</dbReference>
<dbReference type="Pfam" id="PF13413">
    <property type="entry name" value="HTH_25"/>
    <property type="match status" value="1"/>
</dbReference>
<dbReference type="InterPro" id="IPR050400">
    <property type="entry name" value="Bact_Cytoskel_RodZ"/>
</dbReference>
<evidence type="ECO:0000259" key="2">
    <source>
        <dbReference type="Pfam" id="PF13464"/>
    </source>
</evidence>
<dbReference type="Pfam" id="PF13464">
    <property type="entry name" value="RodZ_C"/>
    <property type="match status" value="1"/>
</dbReference>
<feature type="compositionally biased region" description="Low complexity" evidence="1">
    <location>
        <begin position="141"/>
        <end position="158"/>
    </location>
</feature>
<name>A0A6J6C8D0_9ZZZZ</name>
<feature type="domain" description="Cytoskeleton protein RodZ-like C-terminal" evidence="2">
    <location>
        <begin position="178"/>
        <end position="245"/>
    </location>
</feature>
<dbReference type="AlphaFoldDB" id="A0A6J6C8D0"/>
<dbReference type="PANTHER" id="PTHR34475">
    <property type="match status" value="1"/>
</dbReference>